<gene>
    <name evidence="2" type="ORF">PGQ11_001189</name>
</gene>
<comment type="caution">
    <text evidence="2">The sequence shown here is derived from an EMBL/GenBank/DDBJ whole genome shotgun (WGS) entry which is preliminary data.</text>
</comment>
<reference evidence="2 3" key="1">
    <citation type="journal article" date="2024" name="IMA Fungus">
        <title>Apiospora arundinis, a panoply of carbohydrate-active enzymes and secondary metabolites.</title>
        <authorList>
            <person name="Sorensen T."/>
            <person name="Petersen C."/>
            <person name="Muurmann A.T."/>
            <person name="Christiansen J.V."/>
            <person name="Brundto M.L."/>
            <person name="Overgaard C.K."/>
            <person name="Boysen A.T."/>
            <person name="Wollenberg R.D."/>
            <person name="Larsen T.O."/>
            <person name="Sorensen J.L."/>
            <person name="Nielsen K.L."/>
            <person name="Sondergaard T.E."/>
        </authorList>
    </citation>
    <scope>NUCLEOTIDE SEQUENCE [LARGE SCALE GENOMIC DNA]</scope>
    <source>
        <strain evidence="2 3">AAU 773</strain>
    </source>
</reference>
<feature type="compositionally biased region" description="Basic and acidic residues" evidence="1">
    <location>
        <begin position="30"/>
        <end position="41"/>
    </location>
</feature>
<keyword evidence="3" id="KW-1185">Reference proteome</keyword>
<evidence type="ECO:0000313" key="2">
    <source>
        <dbReference type="EMBL" id="KAK8879895.1"/>
    </source>
</evidence>
<protein>
    <submittedName>
        <fullName evidence="2">Uncharacterized protein</fullName>
    </submittedName>
</protein>
<evidence type="ECO:0000313" key="3">
    <source>
        <dbReference type="Proteomes" id="UP001390339"/>
    </source>
</evidence>
<dbReference type="Proteomes" id="UP001390339">
    <property type="component" value="Unassembled WGS sequence"/>
</dbReference>
<name>A0ABR2JMB1_9PEZI</name>
<evidence type="ECO:0000256" key="1">
    <source>
        <dbReference type="SAM" id="MobiDB-lite"/>
    </source>
</evidence>
<sequence>MSESNDTADVRRFPDLERRFPELERLYEECSRSARRRREESESSTASRGQDNHRRFYQRWRVTEGWTPRPVHIGDQDE</sequence>
<proteinExistence type="predicted"/>
<accession>A0ABR2JMB1</accession>
<organism evidence="2 3">
    <name type="scientific">Apiospora arundinis</name>
    <dbReference type="NCBI Taxonomy" id="335852"/>
    <lineage>
        <taxon>Eukaryota</taxon>
        <taxon>Fungi</taxon>
        <taxon>Dikarya</taxon>
        <taxon>Ascomycota</taxon>
        <taxon>Pezizomycotina</taxon>
        <taxon>Sordariomycetes</taxon>
        <taxon>Xylariomycetidae</taxon>
        <taxon>Amphisphaeriales</taxon>
        <taxon>Apiosporaceae</taxon>
        <taxon>Apiospora</taxon>
    </lineage>
</organism>
<dbReference type="EMBL" id="JAPCWZ010000001">
    <property type="protein sequence ID" value="KAK8879895.1"/>
    <property type="molecule type" value="Genomic_DNA"/>
</dbReference>
<feature type="region of interest" description="Disordered" evidence="1">
    <location>
        <begin position="30"/>
        <end position="54"/>
    </location>
</feature>